<accession>A0A1N7GI41</accession>
<dbReference type="OrthoDB" id="9815875at2"/>
<dbReference type="STRING" id="58117.SAMN05421833_12946"/>
<proteinExistence type="predicted"/>
<keyword evidence="1" id="KW-0238">DNA-binding</keyword>
<evidence type="ECO:0000313" key="3">
    <source>
        <dbReference type="Proteomes" id="UP000186096"/>
    </source>
</evidence>
<dbReference type="SUPFAM" id="SSF47823">
    <property type="entry name" value="lambda integrase-like, N-terminal domain"/>
    <property type="match status" value="1"/>
</dbReference>
<sequence>MTALAPRPPGSAAVPAVVDARPVHSAADLALSDAARAAVLAGMPESTRRAYARDWSAFTTWCAERGRVPLPATAETVTEYVTFMRRAAPPPLPVGKPGWSHRPERWALVGGVWPRVRQATEWVTVPA</sequence>
<evidence type="ECO:0008006" key="4">
    <source>
        <dbReference type="Google" id="ProtNLM"/>
    </source>
</evidence>
<name>A0A1N7GI41_9ACTN</name>
<dbReference type="AlphaFoldDB" id="A0A1N7GI41"/>
<organism evidence="2 3">
    <name type="scientific">Microbispora rosea</name>
    <dbReference type="NCBI Taxonomy" id="58117"/>
    <lineage>
        <taxon>Bacteria</taxon>
        <taxon>Bacillati</taxon>
        <taxon>Actinomycetota</taxon>
        <taxon>Actinomycetes</taxon>
        <taxon>Streptosporangiales</taxon>
        <taxon>Streptosporangiaceae</taxon>
        <taxon>Microbispora</taxon>
    </lineage>
</organism>
<keyword evidence="3" id="KW-1185">Reference proteome</keyword>
<reference evidence="3" key="1">
    <citation type="submission" date="2017-01" db="EMBL/GenBank/DDBJ databases">
        <authorList>
            <person name="Varghese N."/>
            <person name="Submissions S."/>
        </authorList>
    </citation>
    <scope>NUCLEOTIDE SEQUENCE [LARGE SCALE GENOMIC DNA]</scope>
    <source>
        <strain evidence="3">ATCC 12950</strain>
    </source>
</reference>
<dbReference type="RefSeq" id="WP_076440579.1">
    <property type="nucleotide sequence ID" value="NZ_FTNI01000029.1"/>
</dbReference>
<dbReference type="InterPro" id="IPR010998">
    <property type="entry name" value="Integrase_recombinase_N"/>
</dbReference>
<dbReference type="EMBL" id="FTNI01000029">
    <property type="protein sequence ID" value="SIS12251.1"/>
    <property type="molecule type" value="Genomic_DNA"/>
</dbReference>
<evidence type="ECO:0000313" key="2">
    <source>
        <dbReference type="EMBL" id="SIS12251.1"/>
    </source>
</evidence>
<dbReference type="Gene3D" id="1.10.150.130">
    <property type="match status" value="1"/>
</dbReference>
<dbReference type="GO" id="GO:0003677">
    <property type="term" value="F:DNA binding"/>
    <property type="evidence" value="ECO:0007669"/>
    <property type="project" value="UniProtKB-KW"/>
</dbReference>
<protein>
    <recommendedName>
        <fullName evidence="4">Phage integrase, N-terminal SAM-like domain</fullName>
    </recommendedName>
</protein>
<gene>
    <name evidence="2" type="ORF">SAMN05421833_12946</name>
</gene>
<evidence type="ECO:0000256" key="1">
    <source>
        <dbReference type="ARBA" id="ARBA00023125"/>
    </source>
</evidence>
<dbReference type="Proteomes" id="UP000186096">
    <property type="component" value="Unassembled WGS sequence"/>
</dbReference>